<organism evidence="2 3">
    <name type="scientific">Lithohypha guttulata</name>
    <dbReference type="NCBI Taxonomy" id="1690604"/>
    <lineage>
        <taxon>Eukaryota</taxon>
        <taxon>Fungi</taxon>
        <taxon>Dikarya</taxon>
        <taxon>Ascomycota</taxon>
        <taxon>Pezizomycotina</taxon>
        <taxon>Eurotiomycetes</taxon>
        <taxon>Chaetothyriomycetidae</taxon>
        <taxon>Chaetothyriales</taxon>
        <taxon>Trichomeriaceae</taxon>
        <taxon>Lithohypha</taxon>
    </lineage>
</organism>
<protein>
    <submittedName>
        <fullName evidence="2">Uncharacterized protein</fullName>
    </submittedName>
</protein>
<proteinExistence type="predicted"/>
<name>A0ABR0KHD6_9EURO</name>
<feature type="compositionally biased region" description="Polar residues" evidence="1">
    <location>
        <begin position="1"/>
        <end position="11"/>
    </location>
</feature>
<evidence type="ECO:0000313" key="2">
    <source>
        <dbReference type="EMBL" id="KAK5095350.1"/>
    </source>
</evidence>
<comment type="caution">
    <text evidence="2">The sequence shown here is derived from an EMBL/GenBank/DDBJ whole genome shotgun (WGS) entry which is preliminary data.</text>
</comment>
<keyword evidence="3" id="KW-1185">Reference proteome</keyword>
<sequence length="197" mass="22265">MATTTRQQQPPWQCHKYTESTDSEISYFDPSSSSSSAGDTWSGYFEDWEGKSRDSYCPKIASTSNSPTRSQNPEETPPFEPELLPTACPRQSRPKSMRRDAEPEQPTKTARRSKRYGIVPYAEAQAGEQATARLNGFLHDPMSNTEDILAAMYSSDWDISSLQDWYEQSAQGPSDLALFKIMFNLRYTIDDPSPIPK</sequence>
<reference evidence="2 3" key="1">
    <citation type="submission" date="2023-08" db="EMBL/GenBank/DDBJ databases">
        <title>Black Yeasts Isolated from many extreme environments.</title>
        <authorList>
            <person name="Coleine C."/>
            <person name="Stajich J.E."/>
            <person name="Selbmann L."/>
        </authorList>
    </citation>
    <scope>NUCLEOTIDE SEQUENCE [LARGE SCALE GENOMIC DNA]</scope>
    <source>
        <strain evidence="2 3">CCFEE 5885</strain>
    </source>
</reference>
<gene>
    <name evidence="2" type="ORF">LTR24_003061</name>
</gene>
<feature type="compositionally biased region" description="Polar residues" evidence="1">
    <location>
        <begin position="61"/>
        <end position="71"/>
    </location>
</feature>
<dbReference type="EMBL" id="JAVRRG010000028">
    <property type="protein sequence ID" value="KAK5095350.1"/>
    <property type="molecule type" value="Genomic_DNA"/>
</dbReference>
<evidence type="ECO:0000313" key="3">
    <source>
        <dbReference type="Proteomes" id="UP001345013"/>
    </source>
</evidence>
<feature type="region of interest" description="Disordered" evidence="1">
    <location>
        <begin position="1"/>
        <end position="115"/>
    </location>
</feature>
<evidence type="ECO:0000256" key="1">
    <source>
        <dbReference type="SAM" id="MobiDB-lite"/>
    </source>
</evidence>
<accession>A0ABR0KHD6</accession>
<dbReference type="Proteomes" id="UP001345013">
    <property type="component" value="Unassembled WGS sequence"/>
</dbReference>
<feature type="compositionally biased region" description="Low complexity" evidence="1">
    <location>
        <begin position="23"/>
        <end position="42"/>
    </location>
</feature>